<comment type="caution">
    <text evidence="1">The sequence shown here is derived from an EMBL/GenBank/DDBJ whole genome shotgun (WGS) entry which is preliminary data.</text>
</comment>
<dbReference type="RefSeq" id="WP_199385299.1">
    <property type="nucleotide sequence ID" value="NZ_JAEMHM010000014.1"/>
</dbReference>
<sequence length="75" mass="8797">MVDLSGYRIERTDEPGILGYAYRIYGPRDTELALIRNKVNPHRMFVVNTKTMNPNARIKGYGWWTDKDGELRPLR</sequence>
<evidence type="ECO:0000313" key="2">
    <source>
        <dbReference type="Proteomes" id="UP000636888"/>
    </source>
</evidence>
<reference evidence="1" key="1">
    <citation type="submission" date="2020-12" db="EMBL/GenBank/DDBJ databases">
        <title>Geomonas sp. Red875, isolated from river sediment.</title>
        <authorList>
            <person name="Xu Z."/>
            <person name="Zhang Z."/>
            <person name="Masuda Y."/>
            <person name="Itoh H."/>
            <person name="Senoo K."/>
        </authorList>
    </citation>
    <scope>NUCLEOTIDE SEQUENCE</scope>
    <source>
        <strain evidence="1">Red875</strain>
    </source>
</reference>
<dbReference type="AlphaFoldDB" id="A0A8J7LZ92"/>
<protein>
    <submittedName>
        <fullName evidence="1">Uncharacterized protein</fullName>
    </submittedName>
</protein>
<gene>
    <name evidence="1" type="ORF">JFN93_16855</name>
</gene>
<accession>A0A8J7LZ92</accession>
<proteinExistence type="predicted"/>
<keyword evidence="2" id="KW-1185">Reference proteome</keyword>
<evidence type="ECO:0000313" key="1">
    <source>
        <dbReference type="EMBL" id="MBJ6726382.1"/>
    </source>
</evidence>
<dbReference type="Proteomes" id="UP000636888">
    <property type="component" value="Unassembled WGS sequence"/>
</dbReference>
<organism evidence="1 2">
    <name type="scientific">Geomesophilobacter sediminis</name>
    <dbReference type="NCBI Taxonomy" id="2798584"/>
    <lineage>
        <taxon>Bacteria</taxon>
        <taxon>Pseudomonadati</taxon>
        <taxon>Thermodesulfobacteriota</taxon>
        <taxon>Desulfuromonadia</taxon>
        <taxon>Geobacterales</taxon>
        <taxon>Geobacteraceae</taxon>
        <taxon>Geomesophilobacter</taxon>
    </lineage>
</organism>
<dbReference type="EMBL" id="JAEMHM010000014">
    <property type="protein sequence ID" value="MBJ6726382.1"/>
    <property type="molecule type" value="Genomic_DNA"/>
</dbReference>
<name>A0A8J7LZ92_9BACT</name>